<dbReference type="Proteomes" id="UP000078540">
    <property type="component" value="Unassembled WGS sequence"/>
</dbReference>
<dbReference type="EMBL" id="KQ976464">
    <property type="protein sequence ID" value="KYM84521.1"/>
    <property type="molecule type" value="Genomic_DNA"/>
</dbReference>
<proteinExistence type="predicted"/>
<protein>
    <submittedName>
        <fullName evidence="2">Uncharacterized protein</fullName>
    </submittedName>
</protein>
<accession>A0A195BJA1</accession>
<feature type="compositionally biased region" description="Basic and acidic residues" evidence="1">
    <location>
        <begin position="102"/>
        <end position="112"/>
    </location>
</feature>
<dbReference type="AlphaFoldDB" id="A0A195BJA1"/>
<name>A0A195BJA1_9HYME</name>
<evidence type="ECO:0000313" key="2">
    <source>
        <dbReference type="EMBL" id="KYM84521.1"/>
    </source>
</evidence>
<reference evidence="2 3" key="1">
    <citation type="submission" date="2015-09" db="EMBL/GenBank/DDBJ databases">
        <title>Atta colombica WGS genome.</title>
        <authorList>
            <person name="Nygaard S."/>
            <person name="Hu H."/>
            <person name="Boomsma J."/>
            <person name="Zhang G."/>
        </authorList>
    </citation>
    <scope>NUCLEOTIDE SEQUENCE [LARGE SCALE GENOMIC DNA]</scope>
    <source>
        <strain evidence="2">Treedump-2</strain>
        <tissue evidence="2">Whole body</tissue>
    </source>
</reference>
<feature type="region of interest" description="Disordered" evidence="1">
    <location>
        <begin position="1"/>
        <end position="37"/>
    </location>
</feature>
<evidence type="ECO:0000256" key="1">
    <source>
        <dbReference type="SAM" id="MobiDB-lite"/>
    </source>
</evidence>
<evidence type="ECO:0000313" key="3">
    <source>
        <dbReference type="Proteomes" id="UP000078540"/>
    </source>
</evidence>
<feature type="compositionally biased region" description="Basic and acidic residues" evidence="1">
    <location>
        <begin position="13"/>
        <end position="37"/>
    </location>
</feature>
<gene>
    <name evidence="2" type="ORF">ALC53_05308</name>
</gene>
<sequence>MAIDSSLTPVGKSDTRALRRCPQRERTHSDKNLIREKDKHDEKEELVWFYSRQDTIRTEQRVHPWIFLSTETLGPECDATKTVDKEQGSEKEDEDGSYTCTGRREKDEREQESSLITISLPATVHRKRPRKGSEGGECEDPWQYRFRTVTRTVNMDHGSSKMDIATL</sequence>
<keyword evidence="3" id="KW-1185">Reference proteome</keyword>
<feature type="region of interest" description="Disordered" evidence="1">
    <location>
        <begin position="76"/>
        <end position="141"/>
    </location>
</feature>
<organism evidence="2 3">
    <name type="scientific">Atta colombica</name>
    <dbReference type="NCBI Taxonomy" id="520822"/>
    <lineage>
        <taxon>Eukaryota</taxon>
        <taxon>Metazoa</taxon>
        <taxon>Ecdysozoa</taxon>
        <taxon>Arthropoda</taxon>
        <taxon>Hexapoda</taxon>
        <taxon>Insecta</taxon>
        <taxon>Pterygota</taxon>
        <taxon>Neoptera</taxon>
        <taxon>Endopterygota</taxon>
        <taxon>Hymenoptera</taxon>
        <taxon>Apocrita</taxon>
        <taxon>Aculeata</taxon>
        <taxon>Formicoidea</taxon>
        <taxon>Formicidae</taxon>
        <taxon>Myrmicinae</taxon>
        <taxon>Atta</taxon>
    </lineage>
</organism>
<feature type="compositionally biased region" description="Basic and acidic residues" evidence="1">
    <location>
        <begin position="78"/>
        <end position="90"/>
    </location>
</feature>